<sequence length="132" mass="15283">MEGKTMLTMAGNLTHREEQTVECLEVRNAAYQLLVDFIGEEPTLENIVAWRNHSIWGQLSSMSEGAREVCKRLQEVPLLELYNLLSSMRVEYERLFLPGGERPVTPCESMYRAHEQMLPKSYAQEVREDYAD</sequence>
<protein>
    <submittedName>
        <fullName evidence="1">Anaerobic dehydrogenase</fullName>
    </submittedName>
</protein>
<dbReference type="SUPFAM" id="SSF89155">
    <property type="entry name" value="TorD-like"/>
    <property type="match status" value="1"/>
</dbReference>
<accession>A0AAW9KJJ9</accession>
<dbReference type="Gene3D" id="1.10.3480.10">
    <property type="entry name" value="TorD-like"/>
    <property type="match status" value="1"/>
</dbReference>
<dbReference type="AlphaFoldDB" id="A0AAW9KJJ9"/>
<feature type="non-terminal residue" evidence="1">
    <location>
        <position position="132"/>
    </location>
</feature>
<name>A0AAW9KJJ9_CLOPF</name>
<dbReference type="EMBL" id="WNUR01001142">
    <property type="protein sequence ID" value="MDZ7543398.1"/>
    <property type="molecule type" value="Genomic_DNA"/>
</dbReference>
<comment type="caution">
    <text evidence="1">The sequence shown here is derived from an EMBL/GenBank/DDBJ whole genome shotgun (WGS) entry which is preliminary data.</text>
</comment>
<dbReference type="Proteomes" id="UP001288944">
    <property type="component" value="Unassembled WGS sequence"/>
</dbReference>
<evidence type="ECO:0000313" key="1">
    <source>
        <dbReference type="EMBL" id="MDZ7543398.1"/>
    </source>
</evidence>
<gene>
    <name evidence="1" type="ORF">GNF83_19910</name>
</gene>
<dbReference type="InterPro" id="IPR020945">
    <property type="entry name" value="DMSO/NO3_reduct_chaperone"/>
</dbReference>
<organism evidence="1 2">
    <name type="scientific">Clostridium perfringens</name>
    <dbReference type="NCBI Taxonomy" id="1502"/>
    <lineage>
        <taxon>Bacteria</taxon>
        <taxon>Bacillati</taxon>
        <taxon>Bacillota</taxon>
        <taxon>Clostridia</taxon>
        <taxon>Eubacteriales</taxon>
        <taxon>Clostridiaceae</taxon>
        <taxon>Clostridium</taxon>
    </lineage>
</organism>
<proteinExistence type="predicted"/>
<dbReference type="InterPro" id="IPR036411">
    <property type="entry name" value="TorD-like_sf"/>
</dbReference>
<evidence type="ECO:0000313" key="2">
    <source>
        <dbReference type="Proteomes" id="UP001288944"/>
    </source>
</evidence>
<reference evidence="1" key="1">
    <citation type="submission" date="2019-11" db="EMBL/GenBank/DDBJ databases">
        <title>Characterization of Clostridium perfringens isolates from swine manure treated agricultural soils.</title>
        <authorList>
            <person name="Wushke S.T."/>
        </authorList>
    </citation>
    <scope>NUCLEOTIDE SEQUENCE</scope>
    <source>
        <strain evidence="1">X62</strain>
    </source>
</reference>
<dbReference type="Pfam" id="PF02613">
    <property type="entry name" value="Nitrate_red_del"/>
    <property type="match status" value="1"/>
</dbReference>